<name>A0A9D7SWX7_9BACT</name>
<evidence type="ECO:0000313" key="1">
    <source>
        <dbReference type="EMBL" id="MBK9983684.1"/>
    </source>
</evidence>
<accession>A0A9D7SWX7</accession>
<sequence>MKQLLNIILSFFEEEAKIIENSDLKEEDELVTTIYLINVTSPCKIKVLSSILS</sequence>
<evidence type="ECO:0000313" key="2">
    <source>
        <dbReference type="Proteomes" id="UP000808337"/>
    </source>
</evidence>
<proteinExistence type="predicted"/>
<dbReference type="AlphaFoldDB" id="A0A9D7SWX7"/>
<dbReference type="EMBL" id="JADKGY010000022">
    <property type="protein sequence ID" value="MBK9983684.1"/>
    <property type="molecule type" value="Genomic_DNA"/>
</dbReference>
<gene>
    <name evidence="1" type="ORF">IPP15_15115</name>
</gene>
<dbReference type="Proteomes" id="UP000808337">
    <property type="component" value="Unassembled WGS sequence"/>
</dbReference>
<protein>
    <submittedName>
        <fullName evidence="1">Uncharacterized protein</fullName>
    </submittedName>
</protein>
<comment type="caution">
    <text evidence="1">The sequence shown here is derived from an EMBL/GenBank/DDBJ whole genome shotgun (WGS) entry which is preliminary data.</text>
</comment>
<reference evidence="1 2" key="1">
    <citation type="submission" date="2020-10" db="EMBL/GenBank/DDBJ databases">
        <title>Connecting structure to function with the recovery of over 1000 high-quality activated sludge metagenome-assembled genomes encoding full-length rRNA genes using long-read sequencing.</title>
        <authorList>
            <person name="Singleton C.M."/>
            <person name="Petriglieri F."/>
            <person name="Kristensen J.M."/>
            <person name="Kirkegaard R.H."/>
            <person name="Michaelsen T.Y."/>
            <person name="Andersen M.H."/>
            <person name="Karst S.M."/>
            <person name="Dueholm M.S."/>
            <person name="Nielsen P.H."/>
            <person name="Albertsen M."/>
        </authorList>
    </citation>
    <scope>NUCLEOTIDE SEQUENCE [LARGE SCALE GENOMIC DNA]</scope>
    <source>
        <strain evidence="1">Ribe_18-Q3-R11-54_MAXAC.273</strain>
    </source>
</reference>
<organism evidence="1 2">
    <name type="scientific">Candidatus Opimibacter skivensis</name>
    <dbReference type="NCBI Taxonomy" id="2982028"/>
    <lineage>
        <taxon>Bacteria</taxon>
        <taxon>Pseudomonadati</taxon>
        <taxon>Bacteroidota</taxon>
        <taxon>Saprospiria</taxon>
        <taxon>Saprospirales</taxon>
        <taxon>Saprospiraceae</taxon>
        <taxon>Candidatus Opimibacter</taxon>
    </lineage>
</organism>